<evidence type="ECO:0000313" key="9">
    <source>
        <dbReference type="EMBL" id="BAL56873.1"/>
    </source>
</evidence>
<keyword evidence="1 5" id="KW-0699">rRNA-binding</keyword>
<dbReference type="NCBIfam" id="TIGR00731">
    <property type="entry name" value="bL25_bact_ctc"/>
    <property type="match status" value="1"/>
</dbReference>
<keyword evidence="2 5" id="KW-0694">RNA-binding</keyword>
<gene>
    <name evidence="5" type="primary">rplY</name>
    <name evidence="5" type="synonym">ctc</name>
    <name evidence="9" type="ORF">HGMM_F44F02C14</name>
</gene>
<dbReference type="GO" id="GO:0003735">
    <property type="term" value="F:structural constituent of ribosome"/>
    <property type="evidence" value="ECO:0007669"/>
    <property type="project" value="InterPro"/>
</dbReference>
<dbReference type="InterPro" id="IPR029751">
    <property type="entry name" value="Ribosomal_L25_dom"/>
</dbReference>
<feature type="domain" description="Large ribosomal subunit protein bL25 L25" evidence="7">
    <location>
        <begin position="6"/>
        <end position="91"/>
    </location>
</feature>
<comment type="function">
    <text evidence="5">This is one of the proteins that binds to the 5S RNA in the ribosome where it forms part of the central protuberance.</text>
</comment>
<feature type="domain" description="Large ribosomal subunit protein bL25 beta" evidence="8">
    <location>
        <begin position="99"/>
        <end position="180"/>
    </location>
</feature>
<feature type="region of interest" description="Disordered" evidence="6">
    <location>
        <begin position="187"/>
        <end position="213"/>
    </location>
</feature>
<protein>
    <recommendedName>
        <fullName evidence="5">Large ribosomal subunit protein bL25</fullName>
    </recommendedName>
    <alternativeName>
        <fullName evidence="5">General stress protein CTC</fullName>
    </alternativeName>
</protein>
<dbReference type="InterPro" id="IPR020056">
    <property type="entry name" value="Rbsml_bL25/Gln-tRNA_synth_N"/>
</dbReference>
<dbReference type="GO" id="GO:0006412">
    <property type="term" value="P:translation"/>
    <property type="evidence" value="ECO:0007669"/>
    <property type="project" value="UniProtKB-UniRule"/>
</dbReference>
<dbReference type="PANTHER" id="PTHR33284">
    <property type="entry name" value="RIBOSOMAL PROTEIN L25/GLN-TRNA SYNTHETASE, ANTI-CODON-BINDING DOMAIN-CONTAINING PROTEIN"/>
    <property type="match status" value="1"/>
</dbReference>
<name>H5SL37_9CHLR</name>
<comment type="subunit">
    <text evidence="5">Part of the 50S ribosomal subunit; part of the 5S rRNA/L5/L18/L25 subcomplex. Contacts the 5S rRNA. Binds to the 5S rRNA independently of L5 and L18.</text>
</comment>
<dbReference type="InterPro" id="IPR001021">
    <property type="entry name" value="Ribosomal_bL25_long"/>
</dbReference>
<dbReference type="HAMAP" id="MF_01334">
    <property type="entry name" value="Ribosomal_bL25_CTC"/>
    <property type="match status" value="1"/>
</dbReference>
<evidence type="ECO:0000256" key="3">
    <source>
        <dbReference type="ARBA" id="ARBA00022980"/>
    </source>
</evidence>
<dbReference type="Gene3D" id="2.40.240.10">
    <property type="entry name" value="Ribosomal Protein L25, Chain P"/>
    <property type="match status" value="1"/>
</dbReference>
<evidence type="ECO:0000256" key="1">
    <source>
        <dbReference type="ARBA" id="ARBA00022730"/>
    </source>
</evidence>
<reference evidence="9" key="1">
    <citation type="journal article" date="2005" name="Environ. Microbiol.">
        <title>Genetic and functional properties of uncultivated thermophilic crenarchaeotes from a subsurface gold mine as revealed by analysis of genome fragments.</title>
        <authorList>
            <person name="Nunoura T."/>
            <person name="Hirayama H."/>
            <person name="Takami H."/>
            <person name="Oida H."/>
            <person name="Nishi S."/>
            <person name="Shimamura S."/>
            <person name="Suzuki Y."/>
            <person name="Inagaki F."/>
            <person name="Takai K."/>
            <person name="Nealson K.H."/>
            <person name="Horikoshi K."/>
        </authorList>
    </citation>
    <scope>NUCLEOTIDE SEQUENCE</scope>
</reference>
<evidence type="ECO:0000256" key="5">
    <source>
        <dbReference type="HAMAP-Rule" id="MF_01334"/>
    </source>
</evidence>
<evidence type="ECO:0000256" key="2">
    <source>
        <dbReference type="ARBA" id="ARBA00022884"/>
    </source>
</evidence>
<comment type="similarity">
    <text evidence="5">Belongs to the bacterial ribosomal protein bL25 family. CTC subfamily.</text>
</comment>
<evidence type="ECO:0000259" key="8">
    <source>
        <dbReference type="Pfam" id="PF14693"/>
    </source>
</evidence>
<keyword evidence="4 5" id="KW-0687">Ribonucleoprotein</keyword>
<accession>H5SL37</accession>
<feature type="compositionally biased region" description="Basic and acidic residues" evidence="6">
    <location>
        <begin position="201"/>
        <end position="213"/>
    </location>
</feature>
<dbReference type="InterPro" id="IPR020057">
    <property type="entry name" value="Ribosomal_bL25_b-dom"/>
</dbReference>
<dbReference type="CDD" id="cd00495">
    <property type="entry name" value="Ribosomal_L25_TL5_CTC"/>
    <property type="match status" value="1"/>
</dbReference>
<dbReference type="GO" id="GO:0008097">
    <property type="term" value="F:5S rRNA binding"/>
    <property type="evidence" value="ECO:0007669"/>
    <property type="project" value="InterPro"/>
</dbReference>
<dbReference type="InterPro" id="IPR020930">
    <property type="entry name" value="Ribosomal_uL5_bac-type"/>
</dbReference>
<evidence type="ECO:0000256" key="6">
    <source>
        <dbReference type="SAM" id="MobiDB-lite"/>
    </source>
</evidence>
<sequence length="213" mass="23611">MEKIVLNATPRQVTGKKVKALRRQGLLPAVIYGKHFDPMPLFLDAHEASKVLAHLSTSSLVTLRIDGKEYPALVREKQRDFIKNRLLHVDFLAVSMTEKIRTTVAIELVGTAPAVKEYNAVLVTGLDEVEIECLPSDLPDRIVVDLSALKEIGDGIYVRDLALSDRIRVLDDPDELIVVATSFEAEEEGEAVAAEGAEPEVIERGKKEEEEEE</sequence>
<keyword evidence="3 5" id="KW-0689">Ribosomal protein</keyword>
<reference evidence="9" key="2">
    <citation type="journal article" date="2012" name="PLoS ONE">
        <title>A Deeply Branching Thermophilic Bacterium with an Ancient Acetyl-CoA Pathway Dominates a Subsurface Ecosystem.</title>
        <authorList>
            <person name="Takami H."/>
            <person name="Noguchi H."/>
            <person name="Takaki Y."/>
            <person name="Uchiyama I."/>
            <person name="Toyoda A."/>
            <person name="Nishi S."/>
            <person name="Chee G.-J."/>
            <person name="Arai W."/>
            <person name="Nunoura T."/>
            <person name="Itoh T."/>
            <person name="Hattori M."/>
            <person name="Takai K."/>
        </authorList>
    </citation>
    <scope>NUCLEOTIDE SEQUENCE</scope>
</reference>
<organism evidence="9">
    <name type="scientific">uncultured Chloroflexota bacterium</name>
    <dbReference type="NCBI Taxonomy" id="166587"/>
    <lineage>
        <taxon>Bacteria</taxon>
        <taxon>Bacillati</taxon>
        <taxon>Chloroflexota</taxon>
        <taxon>environmental samples</taxon>
    </lineage>
</organism>
<dbReference type="SUPFAM" id="SSF50715">
    <property type="entry name" value="Ribosomal protein L25-like"/>
    <property type="match status" value="1"/>
</dbReference>
<dbReference type="Pfam" id="PF01386">
    <property type="entry name" value="Ribosomal_L25p"/>
    <property type="match status" value="1"/>
</dbReference>
<dbReference type="AlphaFoldDB" id="H5SL37"/>
<proteinExistence type="inferred from homology"/>
<evidence type="ECO:0000256" key="4">
    <source>
        <dbReference type="ARBA" id="ARBA00023274"/>
    </source>
</evidence>
<dbReference type="PANTHER" id="PTHR33284:SF1">
    <property type="entry name" value="RIBOSOMAL PROTEIN L25_GLN-TRNA SYNTHETASE, ANTI-CODON-BINDING DOMAIN-CONTAINING PROTEIN"/>
    <property type="match status" value="1"/>
</dbReference>
<dbReference type="Gene3D" id="2.170.120.20">
    <property type="entry name" value="Ribosomal protein L25, beta domain"/>
    <property type="match status" value="1"/>
</dbReference>
<evidence type="ECO:0000259" key="7">
    <source>
        <dbReference type="Pfam" id="PF01386"/>
    </source>
</evidence>
<dbReference type="GO" id="GO:0022625">
    <property type="term" value="C:cytosolic large ribosomal subunit"/>
    <property type="evidence" value="ECO:0007669"/>
    <property type="project" value="TreeGrafter"/>
</dbReference>
<dbReference type="Pfam" id="PF14693">
    <property type="entry name" value="Ribosomal_TL5_C"/>
    <property type="match status" value="1"/>
</dbReference>
<dbReference type="EMBL" id="AP011760">
    <property type="protein sequence ID" value="BAL56873.1"/>
    <property type="molecule type" value="Genomic_DNA"/>
</dbReference>
<dbReference type="InterPro" id="IPR011035">
    <property type="entry name" value="Ribosomal_bL25/Gln-tRNA_synth"/>
</dbReference>
<dbReference type="InterPro" id="IPR037121">
    <property type="entry name" value="Ribosomal_bL25_C"/>
</dbReference>